<keyword evidence="3" id="KW-1185">Reference proteome</keyword>
<dbReference type="RefSeq" id="WP_197002113.1">
    <property type="nucleotide sequence ID" value="NZ_BONS01000004.1"/>
</dbReference>
<protein>
    <submittedName>
        <fullName evidence="2">Quinol monooxygenase YgiN</fullName>
    </submittedName>
</protein>
<keyword evidence="2" id="KW-0503">Monooxygenase</keyword>
<name>A0A8J7GAS0_9ACTN</name>
<dbReference type="Pfam" id="PF03992">
    <property type="entry name" value="ABM"/>
    <property type="match status" value="1"/>
</dbReference>
<dbReference type="PANTHER" id="PTHR33336">
    <property type="entry name" value="QUINOL MONOOXYGENASE YGIN-RELATED"/>
    <property type="match status" value="1"/>
</dbReference>
<dbReference type="InterPro" id="IPR050744">
    <property type="entry name" value="AI-2_Isomerase_LsrG"/>
</dbReference>
<dbReference type="GO" id="GO:0004497">
    <property type="term" value="F:monooxygenase activity"/>
    <property type="evidence" value="ECO:0007669"/>
    <property type="project" value="UniProtKB-KW"/>
</dbReference>
<comment type="caution">
    <text evidence="2">The sequence shown here is derived from an EMBL/GenBank/DDBJ whole genome shotgun (WGS) entry which is preliminary data.</text>
</comment>
<dbReference type="InterPro" id="IPR007138">
    <property type="entry name" value="ABM_dom"/>
</dbReference>
<dbReference type="Proteomes" id="UP000622552">
    <property type="component" value="Unassembled WGS sequence"/>
</dbReference>
<dbReference type="PANTHER" id="PTHR33336:SF3">
    <property type="entry name" value="ABM DOMAIN-CONTAINING PROTEIN"/>
    <property type="match status" value="1"/>
</dbReference>
<reference evidence="2" key="1">
    <citation type="submission" date="2020-11" db="EMBL/GenBank/DDBJ databases">
        <title>Sequencing the genomes of 1000 actinobacteria strains.</title>
        <authorList>
            <person name="Klenk H.-P."/>
        </authorList>
    </citation>
    <scope>NUCLEOTIDE SEQUENCE</scope>
    <source>
        <strain evidence="2">DSM 45356</strain>
    </source>
</reference>
<gene>
    <name evidence="2" type="ORF">IW245_001128</name>
</gene>
<dbReference type="EMBL" id="JADOUF010000001">
    <property type="protein sequence ID" value="MBG6134934.1"/>
    <property type="molecule type" value="Genomic_DNA"/>
</dbReference>
<dbReference type="SUPFAM" id="SSF54909">
    <property type="entry name" value="Dimeric alpha+beta barrel"/>
    <property type="match status" value="1"/>
</dbReference>
<organism evidence="2 3">
    <name type="scientific">Longispora fulva</name>
    <dbReference type="NCBI Taxonomy" id="619741"/>
    <lineage>
        <taxon>Bacteria</taxon>
        <taxon>Bacillati</taxon>
        <taxon>Actinomycetota</taxon>
        <taxon>Actinomycetes</taxon>
        <taxon>Micromonosporales</taxon>
        <taxon>Micromonosporaceae</taxon>
        <taxon>Longispora</taxon>
    </lineage>
</organism>
<dbReference type="Gene3D" id="3.30.70.100">
    <property type="match status" value="1"/>
</dbReference>
<dbReference type="AlphaFoldDB" id="A0A8J7GAS0"/>
<keyword evidence="2" id="KW-0560">Oxidoreductase</keyword>
<evidence type="ECO:0000313" key="2">
    <source>
        <dbReference type="EMBL" id="MBG6134934.1"/>
    </source>
</evidence>
<evidence type="ECO:0000259" key="1">
    <source>
        <dbReference type="PROSITE" id="PS51725"/>
    </source>
</evidence>
<sequence>MSNTVTVLARLRAQPGQEAPMRAQAQSMIAPTLAEPGCLSYRTYVDPEDPGSWIVVEEWADRGAFEAHLASPHLAEALARGAELLAGPPSVRILTAG</sequence>
<dbReference type="InterPro" id="IPR011008">
    <property type="entry name" value="Dimeric_a/b-barrel"/>
</dbReference>
<evidence type="ECO:0000313" key="3">
    <source>
        <dbReference type="Proteomes" id="UP000622552"/>
    </source>
</evidence>
<proteinExistence type="predicted"/>
<feature type="domain" description="ABM" evidence="1">
    <location>
        <begin position="5"/>
        <end position="93"/>
    </location>
</feature>
<accession>A0A8J7GAS0</accession>
<dbReference type="PROSITE" id="PS51725">
    <property type="entry name" value="ABM"/>
    <property type="match status" value="1"/>
</dbReference>